<gene>
    <name evidence="2" type="ORF">K402DRAFT_463647</name>
</gene>
<feature type="compositionally biased region" description="Basic and acidic residues" evidence="1">
    <location>
        <begin position="215"/>
        <end position="242"/>
    </location>
</feature>
<dbReference type="AlphaFoldDB" id="A0A6G1GZJ8"/>
<reference evidence="2" key="1">
    <citation type="journal article" date="2020" name="Stud. Mycol.">
        <title>101 Dothideomycetes genomes: a test case for predicting lifestyles and emergence of pathogens.</title>
        <authorList>
            <person name="Haridas S."/>
            <person name="Albert R."/>
            <person name="Binder M."/>
            <person name="Bloem J."/>
            <person name="Labutti K."/>
            <person name="Salamov A."/>
            <person name="Andreopoulos B."/>
            <person name="Baker S."/>
            <person name="Barry K."/>
            <person name="Bills G."/>
            <person name="Bluhm B."/>
            <person name="Cannon C."/>
            <person name="Castanera R."/>
            <person name="Culley D."/>
            <person name="Daum C."/>
            <person name="Ezra D."/>
            <person name="Gonzalez J."/>
            <person name="Henrissat B."/>
            <person name="Kuo A."/>
            <person name="Liang C."/>
            <person name="Lipzen A."/>
            <person name="Lutzoni F."/>
            <person name="Magnuson J."/>
            <person name="Mondo S."/>
            <person name="Nolan M."/>
            <person name="Ohm R."/>
            <person name="Pangilinan J."/>
            <person name="Park H.-J."/>
            <person name="Ramirez L."/>
            <person name="Alfaro M."/>
            <person name="Sun H."/>
            <person name="Tritt A."/>
            <person name="Yoshinaga Y."/>
            <person name="Zwiers L.-H."/>
            <person name="Turgeon B."/>
            <person name="Goodwin S."/>
            <person name="Spatafora J."/>
            <person name="Crous P."/>
            <person name="Grigoriev I."/>
        </authorList>
    </citation>
    <scope>NUCLEOTIDE SEQUENCE</scope>
    <source>
        <strain evidence="2">CBS 113979</strain>
    </source>
</reference>
<evidence type="ECO:0000256" key="1">
    <source>
        <dbReference type="SAM" id="MobiDB-lite"/>
    </source>
</evidence>
<dbReference type="EMBL" id="ML977157">
    <property type="protein sequence ID" value="KAF1986355.1"/>
    <property type="molecule type" value="Genomic_DNA"/>
</dbReference>
<feature type="region of interest" description="Disordered" evidence="1">
    <location>
        <begin position="77"/>
        <end position="254"/>
    </location>
</feature>
<protein>
    <submittedName>
        <fullName evidence="2">Uncharacterized protein</fullName>
    </submittedName>
</protein>
<feature type="compositionally biased region" description="Basic and acidic residues" evidence="1">
    <location>
        <begin position="191"/>
        <end position="202"/>
    </location>
</feature>
<keyword evidence="3" id="KW-1185">Reference proteome</keyword>
<sequence length="254" mass="27280">MATLSEPQSAYKAKRDAEMWARVPRATMISLFGPHTFDPPKRPPTPPPRPTIIMSPWGRVEDIIDDYESLRRAVYPALEPENLGEDGGGELKPKAGRKIAPLPKRRVAAASSRSAGGPEELAADVKEGSSFGGSLASSNATLNGYQTPATQASTSPALQPTTAAPSIPVPAPVTGKRRRASAEEDNTTEMPSKRKKEDEELTARFNGLGISTAEDGGKLDNHFNHSDARPTEEIGVRFDRLAISDPDSNNEGRN</sequence>
<organism evidence="2 3">
    <name type="scientific">Aulographum hederae CBS 113979</name>
    <dbReference type="NCBI Taxonomy" id="1176131"/>
    <lineage>
        <taxon>Eukaryota</taxon>
        <taxon>Fungi</taxon>
        <taxon>Dikarya</taxon>
        <taxon>Ascomycota</taxon>
        <taxon>Pezizomycotina</taxon>
        <taxon>Dothideomycetes</taxon>
        <taxon>Pleosporomycetidae</taxon>
        <taxon>Aulographales</taxon>
        <taxon>Aulographaceae</taxon>
    </lineage>
</organism>
<evidence type="ECO:0000313" key="3">
    <source>
        <dbReference type="Proteomes" id="UP000800041"/>
    </source>
</evidence>
<evidence type="ECO:0000313" key="2">
    <source>
        <dbReference type="EMBL" id="KAF1986355.1"/>
    </source>
</evidence>
<accession>A0A6G1GZJ8</accession>
<feature type="compositionally biased region" description="Polar residues" evidence="1">
    <location>
        <begin position="135"/>
        <end position="164"/>
    </location>
</feature>
<feature type="region of interest" description="Disordered" evidence="1">
    <location>
        <begin position="32"/>
        <end position="54"/>
    </location>
</feature>
<proteinExistence type="predicted"/>
<dbReference type="Proteomes" id="UP000800041">
    <property type="component" value="Unassembled WGS sequence"/>
</dbReference>
<name>A0A6G1GZJ8_9PEZI</name>